<name>A0A811BPM8_9VIRU</name>
<evidence type="ECO:0008006" key="4">
    <source>
        <dbReference type="Google" id="ProtNLM"/>
    </source>
</evidence>
<evidence type="ECO:0000313" key="3">
    <source>
        <dbReference type="Proteomes" id="UP001253637"/>
    </source>
</evidence>
<proteinExistence type="predicted"/>
<organism evidence="2 3">
    <name type="scientific">Pandoravirus japonicus</name>
    <dbReference type="NCBI Taxonomy" id="2823154"/>
    <lineage>
        <taxon>Viruses</taxon>
        <taxon>Pandoravirus</taxon>
    </lineage>
</organism>
<evidence type="ECO:0000256" key="1">
    <source>
        <dbReference type="SAM" id="MobiDB-lite"/>
    </source>
</evidence>
<reference evidence="2" key="1">
    <citation type="submission" date="2021-04" db="EMBL/GenBank/DDBJ databases">
        <title>Draft Genome Sequence of Pandoravirus japonicus, Isolated from the Sabaishi River of Niigata, Japan.</title>
        <authorList>
            <person name="Hosokawa N."/>
            <person name="Takahashi H."/>
            <person name="Aoki K."/>
            <person name="Takemura M."/>
        </authorList>
    </citation>
    <scope>NUCLEOTIDE SEQUENCE</scope>
</reference>
<dbReference type="Proteomes" id="UP001253637">
    <property type="component" value="Segment"/>
</dbReference>
<sequence length="741" mass="78103">MATTTTLEHHSATTGKRRRASRDWDAYALGDGDGDDNDDDDEPFLGWVPRGVLAQRRKRLRPARSVRAPCRLIDAVQCERAQREAARTSRPSPWDRLPGELLDALLNGPHGVAAASRASARLVCRRWRDVISMPSVTDERRLATGAPDGLGDRCAWARGRCVAASTLAAWARADACPPSLDVALGRARLACASATGADVAAAIALSGRRDAVAVAVAMVGGPMHFVGPDDCVRDDYGDYCDDGAAVPDRASLYAPRPYTVMSTCHALAERVASAAGARGLGAAAVAVALARGGSLPSVLGCIEAAVARDRAETALALAGVAIARRYAQRWAPGHAVDDIVRRVWGATARHGAARTARLLGSALDRWTVRADADVGRPRRDRRDINDKDSGYHDNEDCWNAQRILGDWAWDLVAAWARAPAADWFCAVAARGHVALLDISRHYGWTYDGPTTAMSALCSGRVDVCATLARWHAEDNDGEFGPLPCEPAVRLLLYAVGRGRCLEADLARGLAWLAAAAPAEDAPIGAIAEALAPWPSSPHATVIADTWPGAVVRSDHLRGALAAYIQAGRWADADRLVSVAVNLAAGGSHPSSPDRPPCPCFALWEPWVARLAESVAYDRPNQDGGTAAVEALAILCALALRAGALDAAAAPPAARRILEGDAFPCVTRCADPRLTATWADAVRVGPLPLSVALSVRSLTVDDPRDEIRGRAASLVRWLATGGLCADLCGRGGADDGATDASA</sequence>
<accession>A0A811BPM8</accession>
<protein>
    <recommendedName>
        <fullName evidence="4">F-box domain containing protein</fullName>
    </recommendedName>
</protein>
<feature type="region of interest" description="Disordered" evidence="1">
    <location>
        <begin position="1"/>
        <end position="20"/>
    </location>
</feature>
<dbReference type="EMBL" id="LC625835">
    <property type="protein sequence ID" value="BCU03250.1"/>
    <property type="molecule type" value="Genomic_DNA"/>
</dbReference>
<evidence type="ECO:0000313" key="2">
    <source>
        <dbReference type="EMBL" id="BCU03250.1"/>
    </source>
</evidence>